<name>N6VQQ8_9EURY</name>
<accession>N6VQQ8</accession>
<dbReference type="Gene3D" id="1.10.10.10">
    <property type="entry name" value="Winged helix-like DNA-binding domain superfamily/Winged helix DNA-binding domain"/>
    <property type="match status" value="1"/>
</dbReference>
<organism evidence="1 2">
    <name type="scientific">Methanocaldococcus villosus KIN24-T80</name>
    <dbReference type="NCBI Taxonomy" id="1069083"/>
    <lineage>
        <taxon>Archaea</taxon>
        <taxon>Methanobacteriati</taxon>
        <taxon>Methanobacteriota</taxon>
        <taxon>Methanomada group</taxon>
        <taxon>Methanococci</taxon>
        <taxon>Methanococcales</taxon>
        <taxon>Methanocaldococcaceae</taxon>
        <taxon>Methanocaldococcus</taxon>
    </lineage>
</organism>
<reference evidence="1 2" key="1">
    <citation type="journal article" date="2013" name="Genome Announc.">
        <title>Draft Genome Sequence of a Highly Flagellated, Fast-Swimming Archaeon, Methanocaldococcus villosus Strain KIN24-T80 (DSM 22612).</title>
        <authorList>
            <person name="Thennarasu S."/>
            <person name="Polireddy D."/>
            <person name="Antony A."/>
            <person name="Yada M.R."/>
            <person name="Algarawi S."/>
            <person name="Sivakumar N."/>
        </authorList>
    </citation>
    <scope>NUCLEOTIDE SEQUENCE [LARGE SCALE GENOMIC DNA]</scope>
    <source>
        <strain evidence="1 2">KIN24-T80</strain>
    </source>
</reference>
<proteinExistence type="predicted"/>
<protein>
    <submittedName>
        <fullName evidence="1">Uncharacterized protein</fullName>
    </submittedName>
</protein>
<dbReference type="EMBL" id="APMM01000021">
    <property type="protein sequence ID" value="ENN96235.1"/>
    <property type="molecule type" value="Genomic_DNA"/>
</dbReference>
<evidence type="ECO:0000313" key="1">
    <source>
        <dbReference type="EMBL" id="ENN96235.1"/>
    </source>
</evidence>
<comment type="caution">
    <text evidence="1">The sequence shown here is derived from an EMBL/GenBank/DDBJ whole genome shotgun (WGS) entry which is preliminary data.</text>
</comment>
<keyword evidence="2" id="KW-1185">Reference proteome</keyword>
<dbReference type="InterPro" id="IPR036388">
    <property type="entry name" value="WH-like_DNA-bd_sf"/>
</dbReference>
<sequence>EILFYDLVNGVIKPTSVKKWYAIRELLKS</sequence>
<feature type="non-terminal residue" evidence="1">
    <location>
        <position position="1"/>
    </location>
</feature>
<dbReference type="AlphaFoldDB" id="N6VQQ8"/>
<gene>
    <name evidence="1" type="ORF">J422_03413</name>
</gene>
<evidence type="ECO:0000313" key="2">
    <source>
        <dbReference type="Proteomes" id="UP000053695"/>
    </source>
</evidence>
<dbReference type="Proteomes" id="UP000053695">
    <property type="component" value="Unassembled WGS sequence"/>
</dbReference>